<keyword evidence="3 6" id="KW-0812">Transmembrane</keyword>
<dbReference type="Pfam" id="PF13807">
    <property type="entry name" value="GNVR"/>
    <property type="match status" value="1"/>
</dbReference>
<accession>N6Z6H8</accession>
<keyword evidence="4 6" id="KW-1133">Transmembrane helix</keyword>
<proteinExistence type="predicted"/>
<evidence type="ECO:0000259" key="8">
    <source>
        <dbReference type="Pfam" id="PF13807"/>
    </source>
</evidence>
<dbReference type="RefSeq" id="WP_004300736.1">
    <property type="nucleotide sequence ID" value="NZ_AMXD01000013.1"/>
</dbReference>
<evidence type="ECO:0000256" key="6">
    <source>
        <dbReference type="SAM" id="Phobius"/>
    </source>
</evidence>
<evidence type="ECO:0000313" key="9">
    <source>
        <dbReference type="EMBL" id="ENO87784.1"/>
    </source>
</evidence>
<dbReference type="GO" id="GO:0005886">
    <property type="term" value="C:plasma membrane"/>
    <property type="evidence" value="ECO:0007669"/>
    <property type="project" value="UniProtKB-SubCell"/>
</dbReference>
<evidence type="ECO:0000256" key="1">
    <source>
        <dbReference type="ARBA" id="ARBA00004651"/>
    </source>
</evidence>
<keyword evidence="2" id="KW-1003">Cell membrane</keyword>
<evidence type="ECO:0000313" key="10">
    <source>
        <dbReference type="Proteomes" id="UP000013042"/>
    </source>
</evidence>
<evidence type="ECO:0000256" key="3">
    <source>
        <dbReference type="ARBA" id="ARBA00022692"/>
    </source>
</evidence>
<protein>
    <submittedName>
        <fullName evidence="9">Lipopolysaccharide biosynthesis protein</fullName>
    </submittedName>
</protein>
<evidence type="ECO:0000256" key="2">
    <source>
        <dbReference type="ARBA" id="ARBA00022475"/>
    </source>
</evidence>
<dbReference type="PANTHER" id="PTHR32309:SF13">
    <property type="entry name" value="FERRIC ENTEROBACTIN TRANSPORT PROTEIN FEPE"/>
    <property type="match status" value="1"/>
</dbReference>
<keyword evidence="5 6" id="KW-0472">Membrane</keyword>
<feature type="domain" description="Tyrosine-protein kinase G-rich" evidence="8">
    <location>
        <begin position="308"/>
        <end position="384"/>
    </location>
</feature>
<dbReference type="AlphaFoldDB" id="N6Z6H8"/>
<dbReference type="Pfam" id="PF02706">
    <property type="entry name" value="Wzz"/>
    <property type="match status" value="1"/>
</dbReference>
<feature type="transmembrane region" description="Helical" evidence="6">
    <location>
        <begin position="361"/>
        <end position="381"/>
    </location>
</feature>
<evidence type="ECO:0000259" key="7">
    <source>
        <dbReference type="Pfam" id="PF02706"/>
    </source>
</evidence>
<dbReference type="InterPro" id="IPR032807">
    <property type="entry name" value="GNVR"/>
</dbReference>
<dbReference type="InterPro" id="IPR003856">
    <property type="entry name" value="LPS_length_determ_N"/>
</dbReference>
<reference evidence="9 10" key="1">
    <citation type="submission" date="2012-09" db="EMBL/GenBank/DDBJ databases">
        <title>Draft Genome Sequences of 6 Strains from Genus Thauera.</title>
        <authorList>
            <person name="Liu B."/>
            <person name="Shapleigh J.P."/>
            <person name="Frostegard A.H."/>
        </authorList>
    </citation>
    <scope>NUCLEOTIDE SEQUENCE [LARGE SCALE GENOMIC DNA]</scope>
    <source>
        <strain evidence="9 10">S2</strain>
    </source>
</reference>
<feature type="transmembrane region" description="Helical" evidence="6">
    <location>
        <begin position="44"/>
        <end position="63"/>
    </location>
</feature>
<gene>
    <name evidence="9" type="ORF">C665_04106</name>
</gene>
<comment type="caution">
    <text evidence="9">The sequence shown here is derived from an EMBL/GenBank/DDBJ whole genome shotgun (WGS) entry which is preliminary data.</text>
</comment>
<dbReference type="Proteomes" id="UP000013042">
    <property type="component" value="Unassembled WGS sequence"/>
</dbReference>
<name>N6Z6H8_THASP</name>
<feature type="transmembrane region" description="Helical" evidence="6">
    <location>
        <begin position="83"/>
        <end position="103"/>
    </location>
</feature>
<dbReference type="GO" id="GO:0004713">
    <property type="term" value="F:protein tyrosine kinase activity"/>
    <property type="evidence" value="ECO:0007669"/>
    <property type="project" value="TreeGrafter"/>
</dbReference>
<dbReference type="PANTHER" id="PTHR32309">
    <property type="entry name" value="TYROSINE-PROTEIN KINASE"/>
    <property type="match status" value="1"/>
</dbReference>
<comment type="subcellular location">
    <subcellularLocation>
        <location evidence="1">Cell membrane</location>
        <topology evidence="1">Multi-pass membrane protein</topology>
    </subcellularLocation>
</comment>
<sequence>MTMNESTMQKAAIENPQGQMVVVEDDDEISLLDLAIVLAKFKKLILGLPVLVGALTVGATLLMTPIFTATTAILPPQQSQSTASALLGQLGGLAGIAGAAAGIKNPSDLYVGMLKSRTVADAMIARFDLVNYYEDEFAEDARKSLENVSSFTAGKDGIITISVDDKDPELAAKMANAYVEELNRLTEVLAVTEASQKRLFFERQMVDARDRLVAAEIEARSAMERGGLASIDAQGQAMIEVTARLRGQISVKEVEIGAMRAFAAEENPRLKAAQQELLALQTELARIEGASALRDTQVGGESSAAATNLQLLRNVKYYETLYQMLAQQFELAKIEEAKDSALIQVLDTAIPPERKSKPKRALIVILAVLAAGFVAVLIAFMKEAAQRAAEDPESAERMQLFKKYMSWRA</sequence>
<evidence type="ECO:0000256" key="5">
    <source>
        <dbReference type="ARBA" id="ARBA00023136"/>
    </source>
</evidence>
<dbReference type="InterPro" id="IPR050445">
    <property type="entry name" value="Bact_polysacc_biosynth/exp"/>
</dbReference>
<dbReference type="EMBL" id="AMXD01000013">
    <property type="protein sequence ID" value="ENO87784.1"/>
    <property type="molecule type" value="Genomic_DNA"/>
</dbReference>
<organism evidence="9 10">
    <name type="scientific">Thauera aminoaromatica S2</name>
    <dbReference type="NCBI Taxonomy" id="1234381"/>
    <lineage>
        <taxon>Bacteria</taxon>
        <taxon>Pseudomonadati</taxon>
        <taxon>Pseudomonadota</taxon>
        <taxon>Betaproteobacteria</taxon>
        <taxon>Rhodocyclales</taxon>
        <taxon>Zoogloeaceae</taxon>
        <taxon>Thauera</taxon>
    </lineage>
</organism>
<evidence type="ECO:0000256" key="4">
    <source>
        <dbReference type="ARBA" id="ARBA00022989"/>
    </source>
</evidence>
<feature type="domain" description="Polysaccharide chain length determinant N-terminal" evidence="7">
    <location>
        <begin position="27"/>
        <end position="125"/>
    </location>
</feature>